<evidence type="ECO:0000313" key="2">
    <source>
        <dbReference type="EMBL" id="AFZ46833.1"/>
    </source>
</evidence>
<evidence type="ECO:0000256" key="1">
    <source>
        <dbReference type="SAM" id="MobiDB-lite"/>
    </source>
</evidence>
<dbReference type="HOGENOM" id="CLU_126046_0_0_3"/>
<keyword evidence="3" id="KW-1185">Reference proteome</keyword>
<gene>
    <name evidence="2" type="ordered locus">Cyast_0861</name>
</gene>
<dbReference type="BioCyc" id="CSTA292563:G1353-868-MONOMER"/>
<dbReference type="AlphaFoldDB" id="K9YL54"/>
<accession>K9YL54</accession>
<dbReference type="eggNOG" id="ENOG5032YQE">
    <property type="taxonomic scope" value="Bacteria"/>
</dbReference>
<dbReference type="STRING" id="292563.Cyast_0861"/>
<feature type="compositionally biased region" description="Low complexity" evidence="1">
    <location>
        <begin position="72"/>
        <end position="104"/>
    </location>
</feature>
<dbReference type="KEGG" id="csn:Cyast_0861"/>
<feature type="region of interest" description="Disordered" evidence="1">
    <location>
        <begin position="65"/>
        <end position="128"/>
    </location>
</feature>
<protein>
    <submittedName>
        <fullName evidence="2">Uncharacterized protein</fullName>
    </submittedName>
</protein>
<proteinExistence type="predicted"/>
<organism evidence="2 3">
    <name type="scientific">Cyanobacterium stanieri (strain ATCC 29140 / PCC 7202)</name>
    <dbReference type="NCBI Taxonomy" id="292563"/>
    <lineage>
        <taxon>Bacteria</taxon>
        <taxon>Bacillati</taxon>
        <taxon>Cyanobacteriota</taxon>
        <taxon>Cyanophyceae</taxon>
        <taxon>Oscillatoriophycideae</taxon>
        <taxon>Chroococcales</taxon>
        <taxon>Geminocystaceae</taxon>
        <taxon>Cyanobacterium</taxon>
    </lineage>
</organism>
<name>K9YL54_CYASC</name>
<dbReference type="EMBL" id="CP003940">
    <property type="protein sequence ID" value="AFZ46833.1"/>
    <property type="molecule type" value="Genomic_DNA"/>
</dbReference>
<reference evidence="3" key="1">
    <citation type="journal article" date="2013" name="Proc. Natl. Acad. Sci. U.S.A.">
        <title>Improving the coverage of the cyanobacterial phylum using diversity-driven genome sequencing.</title>
        <authorList>
            <person name="Shih P.M."/>
            <person name="Wu D."/>
            <person name="Latifi A."/>
            <person name="Axen S.D."/>
            <person name="Fewer D.P."/>
            <person name="Talla E."/>
            <person name="Calteau A."/>
            <person name="Cai F."/>
            <person name="Tandeau de Marsac N."/>
            <person name="Rippka R."/>
            <person name="Herdman M."/>
            <person name="Sivonen K."/>
            <person name="Coursin T."/>
            <person name="Laurent T."/>
            <person name="Goodwin L."/>
            <person name="Nolan M."/>
            <person name="Davenport K.W."/>
            <person name="Han C.S."/>
            <person name="Rubin E.M."/>
            <person name="Eisen J.A."/>
            <person name="Woyke T."/>
            <person name="Gugger M."/>
            <person name="Kerfeld C.A."/>
        </authorList>
    </citation>
    <scope>NUCLEOTIDE SEQUENCE [LARGE SCALE GENOMIC DNA]</scope>
    <source>
        <strain evidence="3">ATCC 29140 / PCC 7202</strain>
    </source>
</reference>
<evidence type="ECO:0000313" key="3">
    <source>
        <dbReference type="Proteomes" id="UP000010483"/>
    </source>
</evidence>
<dbReference type="Proteomes" id="UP000010483">
    <property type="component" value="Chromosome"/>
</dbReference>
<sequence>MAGLFGWLKRDNNNQGSYFLDPDDAKTYGDIEFMRKSKTVRRTFPKTLANKEGGELIQEVSSEKMVKKTAFQTSSPFSNVQSSSNSVSNSSSESSNTESSFVPSEPQKRRSTDTNMDMFRNMAKGIRK</sequence>